<dbReference type="InParanoid" id="A0A6I8T2W7"/>
<feature type="region of interest" description="Disordered" evidence="1">
    <location>
        <begin position="283"/>
        <end position="339"/>
    </location>
</feature>
<feature type="compositionally biased region" description="Polar residues" evidence="1">
    <location>
        <begin position="283"/>
        <end position="296"/>
    </location>
</feature>
<dbReference type="Proteomes" id="UP000008820">
    <property type="component" value="Chromosome 3"/>
</dbReference>
<sequence length="549" mass="60686">MVKKYLIGFVIWSCLLQLTSAEPETAPSRPTNLEDIERDNLKNERHSAFKKEAYHPSQSAQAASSHGANHYSVQIEHHPGGATSHAGINYLLPPSAPAPVPVQAPTHPGLNYVTPIPSGPSITYSKGIPNHSLRSHFSLTRPSILEYTPQYQTQYQTQPQYQTQQKVPQVHEEHSTYTVPSRQSLIQPIIGGSAPAQTFLTPQPQYVYVQAQAQVQQPPPQQHQQQQQQQSQYANQPNLPQSLLHILPHHQGAYIMIPPTTSFYQQQPHSAQQYAAYVNDPDNQVQTYSHGESGQHSPQPVTSSPPAPTPAPLQKAPGVIYASPSSTPAPHRHQSPSSEFSIVKSVETPVYYSPDNHLNSPPTIHFTHSPAKQAIQIHHETQTHYPSLTHPNNGILNYFGLQHKQPTSLLDSYVPSSLQLSPVKQFPYPSKPAPIYRPSLQHFHHHHAPTHQQLFYQPTYPVSHSAYPLYPSHTPSLQPQQIPSASAPAYNTIAYSVPLSQTKTVTQYKRSPALETVAGVRYSHPRAVSAAASSKSGAITTKLQPAAKF</sequence>
<accession>A0A6I8T2W7</accession>
<feature type="region of interest" description="Disordered" evidence="1">
    <location>
        <begin position="213"/>
        <end position="234"/>
    </location>
</feature>
<proteinExistence type="predicted"/>
<dbReference type="EnsemblMetazoa" id="AAEL000098-RC">
    <property type="protein sequence ID" value="AAEL000098-PC"/>
    <property type="gene ID" value="AAEL000098"/>
</dbReference>
<evidence type="ECO:0000256" key="1">
    <source>
        <dbReference type="SAM" id="MobiDB-lite"/>
    </source>
</evidence>
<protein>
    <submittedName>
        <fullName evidence="3">Uncharacterized protein</fullName>
    </submittedName>
</protein>
<reference evidence="3" key="2">
    <citation type="submission" date="2020-05" db="UniProtKB">
        <authorList>
            <consortium name="EnsemblMetazoa"/>
        </authorList>
    </citation>
    <scope>IDENTIFICATION</scope>
    <source>
        <strain evidence="3">LVP_AGWG</strain>
    </source>
</reference>
<evidence type="ECO:0000313" key="3">
    <source>
        <dbReference type="EnsemblMetazoa" id="AAEL000098-PC"/>
    </source>
</evidence>
<dbReference type="OrthoDB" id="6776808at2759"/>
<dbReference type="AlphaFoldDB" id="A0A6I8T2W7"/>
<keyword evidence="4" id="KW-1185">Reference proteome</keyword>
<feature type="chain" id="PRO_5043747498" evidence="2">
    <location>
        <begin position="22"/>
        <end position="549"/>
    </location>
</feature>
<name>A0A6I8T2W7_AEDAE</name>
<gene>
    <name evidence="3" type="primary">5563631</name>
</gene>
<reference evidence="3 4" key="1">
    <citation type="submission" date="2017-06" db="EMBL/GenBank/DDBJ databases">
        <title>Aedes aegypti genome working group (AGWG) sequencing and assembly.</title>
        <authorList>
            <consortium name="Aedes aegypti Genome Working Group (AGWG)"/>
            <person name="Matthews B.J."/>
        </authorList>
    </citation>
    <scope>NUCLEOTIDE SEQUENCE [LARGE SCALE GENOMIC DNA]</scope>
    <source>
        <strain evidence="3 4">LVP_AGWG</strain>
    </source>
</reference>
<evidence type="ECO:0000313" key="4">
    <source>
        <dbReference type="Proteomes" id="UP000008820"/>
    </source>
</evidence>
<organism evidence="3 4">
    <name type="scientific">Aedes aegypti</name>
    <name type="common">Yellowfever mosquito</name>
    <name type="synonym">Culex aegypti</name>
    <dbReference type="NCBI Taxonomy" id="7159"/>
    <lineage>
        <taxon>Eukaryota</taxon>
        <taxon>Metazoa</taxon>
        <taxon>Ecdysozoa</taxon>
        <taxon>Arthropoda</taxon>
        <taxon>Hexapoda</taxon>
        <taxon>Insecta</taxon>
        <taxon>Pterygota</taxon>
        <taxon>Neoptera</taxon>
        <taxon>Endopterygota</taxon>
        <taxon>Diptera</taxon>
        <taxon>Nematocera</taxon>
        <taxon>Culicoidea</taxon>
        <taxon>Culicidae</taxon>
        <taxon>Culicinae</taxon>
        <taxon>Aedini</taxon>
        <taxon>Aedes</taxon>
        <taxon>Stegomyia</taxon>
    </lineage>
</organism>
<evidence type="ECO:0000256" key="2">
    <source>
        <dbReference type="SAM" id="SignalP"/>
    </source>
</evidence>
<feature type="signal peptide" evidence="2">
    <location>
        <begin position="1"/>
        <end position="21"/>
    </location>
</feature>
<keyword evidence="2" id="KW-0732">Signal</keyword>